<evidence type="ECO:0000313" key="3">
    <source>
        <dbReference type="Proteomes" id="UP000521943"/>
    </source>
</evidence>
<feature type="compositionally biased region" description="Pro residues" evidence="1">
    <location>
        <begin position="284"/>
        <end position="293"/>
    </location>
</feature>
<name>A0A8H6HSL1_9AGAR</name>
<gene>
    <name evidence="2" type="ORF">DFP72DRAFT_1138579</name>
</gene>
<proteinExistence type="predicted"/>
<evidence type="ECO:0000313" key="2">
    <source>
        <dbReference type="EMBL" id="KAF6751036.1"/>
    </source>
</evidence>
<evidence type="ECO:0000256" key="1">
    <source>
        <dbReference type="SAM" id="MobiDB-lite"/>
    </source>
</evidence>
<feature type="region of interest" description="Disordered" evidence="1">
    <location>
        <begin position="71"/>
        <end position="109"/>
    </location>
</feature>
<organism evidence="2 3">
    <name type="scientific">Ephemerocybe angulata</name>
    <dbReference type="NCBI Taxonomy" id="980116"/>
    <lineage>
        <taxon>Eukaryota</taxon>
        <taxon>Fungi</taxon>
        <taxon>Dikarya</taxon>
        <taxon>Basidiomycota</taxon>
        <taxon>Agaricomycotina</taxon>
        <taxon>Agaricomycetes</taxon>
        <taxon>Agaricomycetidae</taxon>
        <taxon>Agaricales</taxon>
        <taxon>Agaricineae</taxon>
        <taxon>Psathyrellaceae</taxon>
        <taxon>Ephemerocybe</taxon>
    </lineage>
</organism>
<dbReference type="EMBL" id="JACGCI010000053">
    <property type="protein sequence ID" value="KAF6751036.1"/>
    <property type="molecule type" value="Genomic_DNA"/>
</dbReference>
<feature type="region of interest" description="Disordered" evidence="1">
    <location>
        <begin position="246"/>
        <end position="265"/>
    </location>
</feature>
<accession>A0A8H6HSL1</accession>
<feature type="region of interest" description="Disordered" evidence="1">
    <location>
        <begin position="272"/>
        <end position="314"/>
    </location>
</feature>
<dbReference type="Proteomes" id="UP000521943">
    <property type="component" value="Unassembled WGS sequence"/>
</dbReference>
<sequence length="314" mass="33604">MTSQHTADSHTQVVFPDHSGIITTATDSGHMETYSGDWPYDGFNFFSGSSAPGIPHGMPFDHHPAPAYDTRTTTPRATNISSGNGEPSTEEARNFGPKDASKLGPKPGSIGFPSGPSIKEFTLNTTFTDFNTPVLSLSVYGTGAHFPPLFNSNLGAELGNIGFPSGTRIEEFNLNTTFNITIMVLSPSMVEIWVDSSVIFEDEGLPYASAGAATPCARLMAWPTPPNRPRLRRPHPGADCNTPVLPPPVYGTGTHFPPPVNFDGRRSLTEHRENRRTTYKSSLLPPPLSPAPIPSQGSSTHRRTGETSGGSTGL</sequence>
<reference evidence="2 3" key="1">
    <citation type="submission" date="2020-07" db="EMBL/GenBank/DDBJ databases">
        <title>Comparative genomics of pyrophilous fungi reveals a link between fire events and developmental genes.</title>
        <authorList>
            <consortium name="DOE Joint Genome Institute"/>
            <person name="Steindorff A.S."/>
            <person name="Carver A."/>
            <person name="Calhoun S."/>
            <person name="Stillman K."/>
            <person name="Liu H."/>
            <person name="Lipzen A."/>
            <person name="Pangilinan J."/>
            <person name="Labutti K."/>
            <person name="Bruns T.D."/>
            <person name="Grigoriev I.V."/>
        </authorList>
    </citation>
    <scope>NUCLEOTIDE SEQUENCE [LARGE SCALE GENOMIC DNA]</scope>
    <source>
        <strain evidence="2 3">CBS 144469</strain>
    </source>
</reference>
<feature type="compositionally biased region" description="Polar residues" evidence="1">
    <location>
        <begin position="71"/>
        <end position="87"/>
    </location>
</feature>
<comment type="caution">
    <text evidence="2">The sequence shown here is derived from an EMBL/GenBank/DDBJ whole genome shotgun (WGS) entry which is preliminary data.</text>
</comment>
<dbReference type="AlphaFoldDB" id="A0A8H6HSL1"/>
<keyword evidence="3" id="KW-1185">Reference proteome</keyword>
<protein>
    <submittedName>
        <fullName evidence="2">Uncharacterized protein</fullName>
    </submittedName>
</protein>